<sequence length="311" mass="33823">MSPLAKPPEGVWGAVLLPLDQRGGIEWTALREQLSVLHASGLQGIYTNGTAGEFQSQTEQEFDHLSQVVADFCRSVALPFQIGVSHTNARVARERLSRVAAVRPDAVQVILPDWWAPSYDEAERFLVGMAATAPDIPLVLYNPPHAKRRLNLDEISRLKQAVPMLIGAKLPGGDEIWYEELRRKLTHLSVFIPGHFMASGCLAGGRGSYSNVACLSPAGAVRWWWQLGEDPKAALAFEARVVGFMKEHVLPLGARYGLSNAALDKAMAAAGGWCPIGPKLLWPYASAPREAALQLGAAARHELPELFPPSL</sequence>
<dbReference type="Proteomes" id="UP000730739">
    <property type="component" value="Unassembled WGS sequence"/>
</dbReference>
<dbReference type="Pfam" id="PF00701">
    <property type="entry name" value="DHDPS"/>
    <property type="match status" value="1"/>
</dbReference>
<proteinExistence type="inferred from homology"/>
<dbReference type="PANTHER" id="PTHR12128:SF66">
    <property type="entry name" value="4-HYDROXY-2-OXOGLUTARATE ALDOLASE, MITOCHONDRIAL"/>
    <property type="match status" value="1"/>
</dbReference>
<dbReference type="InterPro" id="IPR013785">
    <property type="entry name" value="Aldolase_TIM"/>
</dbReference>
<keyword evidence="5" id="KW-1185">Reference proteome</keyword>
<dbReference type="Gene3D" id="3.20.20.70">
    <property type="entry name" value="Aldolase class I"/>
    <property type="match status" value="1"/>
</dbReference>
<evidence type="ECO:0000256" key="2">
    <source>
        <dbReference type="ARBA" id="ARBA00023239"/>
    </source>
</evidence>
<name>A0ABS4R8T9_9HYPH</name>
<evidence type="ECO:0000313" key="4">
    <source>
        <dbReference type="EMBL" id="MBP2238247.1"/>
    </source>
</evidence>
<dbReference type="RefSeq" id="WP_209605079.1">
    <property type="nucleotide sequence ID" value="NZ_JAGILA010000007.1"/>
</dbReference>
<dbReference type="CDD" id="cd00408">
    <property type="entry name" value="DHDPS-like"/>
    <property type="match status" value="1"/>
</dbReference>
<evidence type="ECO:0000256" key="1">
    <source>
        <dbReference type="ARBA" id="ARBA00007592"/>
    </source>
</evidence>
<evidence type="ECO:0000313" key="5">
    <source>
        <dbReference type="Proteomes" id="UP000730739"/>
    </source>
</evidence>
<dbReference type="SUPFAM" id="SSF51569">
    <property type="entry name" value="Aldolase"/>
    <property type="match status" value="1"/>
</dbReference>
<keyword evidence="2 3" id="KW-0456">Lyase</keyword>
<accession>A0ABS4R8T9</accession>
<comment type="caution">
    <text evidence="4">The sequence shown here is derived from an EMBL/GenBank/DDBJ whole genome shotgun (WGS) entry which is preliminary data.</text>
</comment>
<reference evidence="4 5" key="1">
    <citation type="submission" date="2021-03" db="EMBL/GenBank/DDBJ databases">
        <title>Genomic Encyclopedia of Type Strains, Phase IV (KMG-IV): sequencing the most valuable type-strain genomes for metagenomic binning, comparative biology and taxonomic classification.</title>
        <authorList>
            <person name="Goeker M."/>
        </authorList>
    </citation>
    <scope>NUCLEOTIDE SEQUENCE [LARGE SCALE GENOMIC DNA]</scope>
    <source>
        <strain evidence="4 5">DSM 13372</strain>
    </source>
</reference>
<comment type="similarity">
    <text evidence="1 3">Belongs to the DapA family.</text>
</comment>
<dbReference type="EMBL" id="JAGILA010000007">
    <property type="protein sequence ID" value="MBP2238247.1"/>
    <property type="molecule type" value="Genomic_DNA"/>
</dbReference>
<protein>
    <submittedName>
        <fullName evidence="4">Dihydrodipicolinate synthase/N-acetylneuraminate lyase</fullName>
    </submittedName>
</protein>
<dbReference type="InterPro" id="IPR002220">
    <property type="entry name" value="DapA-like"/>
</dbReference>
<organism evidence="4 5">
    <name type="scientific">Sinorhizobium kostiense</name>
    <dbReference type="NCBI Taxonomy" id="76747"/>
    <lineage>
        <taxon>Bacteria</taxon>
        <taxon>Pseudomonadati</taxon>
        <taxon>Pseudomonadota</taxon>
        <taxon>Alphaproteobacteria</taxon>
        <taxon>Hyphomicrobiales</taxon>
        <taxon>Rhizobiaceae</taxon>
        <taxon>Sinorhizobium/Ensifer group</taxon>
        <taxon>Sinorhizobium</taxon>
    </lineage>
</organism>
<dbReference type="PIRSF" id="PIRSF001365">
    <property type="entry name" value="DHDPS"/>
    <property type="match status" value="1"/>
</dbReference>
<dbReference type="PANTHER" id="PTHR12128">
    <property type="entry name" value="DIHYDRODIPICOLINATE SYNTHASE"/>
    <property type="match status" value="1"/>
</dbReference>
<dbReference type="GO" id="GO:0016829">
    <property type="term" value="F:lyase activity"/>
    <property type="evidence" value="ECO:0007669"/>
    <property type="project" value="UniProtKB-KW"/>
</dbReference>
<evidence type="ECO:0000256" key="3">
    <source>
        <dbReference type="PIRNR" id="PIRNR001365"/>
    </source>
</evidence>
<gene>
    <name evidence="4" type="ORF">J2Z31_004774</name>
</gene>
<dbReference type="SMART" id="SM01130">
    <property type="entry name" value="DHDPS"/>
    <property type="match status" value="1"/>
</dbReference>